<evidence type="ECO:0000313" key="9">
    <source>
        <dbReference type="Proteomes" id="UP000035642"/>
    </source>
</evidence>
<keyword evidence="5" id="KW-0256">Endoplasmic reticulum</keyword>
<keyword evidence="9" id="KW-1185">Reference proteome</keyword>
<evidence type="ECO:0000256" key="5">
    <source>
        <dbReference type="ARBA" id="ARBA00022824"/>
    </source>
</evidence>
<accession>A0A0K0DBC1</accession>
<feature type="transmembrane region" description="Helical" evidence="8">
    <location>
        <begin position="21"/>
        <end position="42"/>
    </location>
</feature>
<dbReference type="STRING" id="6313.A0A0K0DBC1"/>
<dbReference type="AlphaFoldDB" id="A0A0K0DBC1"/>
<dbReference type="PANTHER" id="PTHR13505">
    <property type="entry name" value="TRANSMEMBRANE PROTEIN 208"/>
    <property type="match status" value="1"/>
</dbReference>
<dbReference type="PANTHER" id="PTHR13505:SF7">
    <property type="entry name" value="TRANSMEMBRANE PROTEIN 208"/>
    <property type="match status" value="1"/>
</dbReference>
<comment type="subcellular location">
    <subcellularLocation>
        <location evidence="1">Endoplasmic reticulum membrane</location>
        <topology evidence="1">Multi-pass membrane protein</topology>
    </subcellularLocation>
</comment>
<feature type="transmembrane region" description="Helical" evidence="8">
    <location>
        <begin position="100"/>
        <end position="121"/>
    </location>
</feature>
<dbReference type="Proteomes" id="UP000035642">
    <property type="component" value="Unassembled WGS sequence"/>
</dbReference>
<evidence type="ECO:0000256" key="4">
    <source>
        <dbReference type="ARBA" id="ARBA00022692"/>
    </source>
</evidence>
<dbReference type="InterPro" id="IPR008506">
    <property type="entry name" value="SND2/TMEM208"/>
</dbReference>
<proteinExistence type="inferred from homology"/>
<keyword evidence="4 8" id="KW-0812">Transmembrane</keyword>
<evidence type="ECO:0000256" key="7">
    <source>
        <dbReference type="ARBA" id="ARBA00023136"/>
    </source>
</evidence>
<evidence type="ECO:0000256" key="6">
    <source>
        <dbReference type="ARBA" id="ARBA00022989"/>
    </source>
</evidence>
<keyword evidence="7 8" id="KW-0472">Membrane</keyword>
<feature type="transmembrane region" description="Helical" evidence="8">
    <location>
        <begin position="48"/>
        <end position="66"/>
    </location>
</feature>
<evidence type="ECO:0000256" key="2">
    <source>
        <dbReference type="ARBA" id="ARBA00009950"/>
    </source>
</evidence>
<comment type="similarity">
    <text evidence="2">Belongs to the TMEM208 family.</text>
</comment>
<keyword evidence="6 8" id="KW-1133">Transmembrane helix</keyword>
<dbReference type="Pfam" id="PF05620">
    <property type="entry name" value="TMEM208_SND2"/>
    <property type="match status" value="1"/>
</dbReference>
<organism evidence="9 10">
    <name type="scientific">Angiostrongylus cantonensis</name>
    <name type="common">Rat lungworm</name>
    <dbReference type="NCBI Taxonomy" id="6313"/>
    <lineage>
        <taxon>Eukaryota</taxon>
        <taxon>Metazoa</taxon>
        <taxon>Ecdysozoa</taxon>
        <taxon>Nematoda</taxon>
        <taxon>Chromadorea</taxon>
        <taxon>Rhabditida</taxon>
        <taxon>Rhabditina</taxon>
        <taxon>Rhabditomorpha</taxon>
        <taxon>Strongyloidea</taxon>
        <taxon>Metastrongylidae</taxon>
        <taxon>Angiostrongylus</taxon>
    </lineage>
</organism>
<evidence type="ECO:0000256" key="1">
    <source>
        <dbReference type="ARBA" id="ARBA00004477"/>
    </source>
</evidence>
<protein>
    <recommendedName>
        <fullName evidence="3">Transmembrane protein 208</fullName>
    </recommendedName>
</protein>
<dbReference type="GO" id="GO:0006624">
    <property type="term" value="P:vacuolar protein processing"/>
    <property type="evidence" value="ECO:0007669"/>
    <property type="project" value="TreeGrafter"/>
</dbReference>
<reference evidence="10" key="2">
    <citation type="submission" date="2017-02" db="UniProtKB">
        <authorList>
            <consortium name="WormBaseParasite"/>
        </authorList>
    </citation>
    <scope>IDENTIFICATION</scope>
</reference>
<dbReference type="GO" id="GO:0005773">
    <property type="term" value="C:vacuole"/>
    <property type="evidence" value="ECO:0007669"/>
    <property type="project" value="GOC"/>
</dbReference>
<evidence type="ECO:0000256" key="3">
    <source>
        <dbReference type="ARBA" id="ARBA00015033"/>
    </source>
</evidence>
<reference evidence="9" key="1">
    <citation type="submission" date="2012-09" db="EMBL/GenBank/DDBJ databases">
        <authorList>
            <person name="Martin A.A."/>
        </authorList>
    </citation>
    <scope>NUCLEOTIDE SEQUENCE</scope>
</reference>
<evidence type="ECO:0000256" key="8">
    <source>
        <dbReference type="SAM" id="Phobius"/>
    </source>
</evidence>
<evidence type="ECO:0000313" key="10">
    <source>
        <dbReference type="WBParaSite" id="ACAC_0000770201-mRNA-1"/>
    </source>
</evidence>
<dbReference type="WBParaSite" id="ACAC_0000770201-mRNA-1">
    <property type="protein sequence ID" value="ACAC_0000770201-mRNA-1"/>
    <property type="gene ID" value="ACAC_0000770201"/>
</dbReference>
<name>A0A0K0DBC1_ANGCA</name>
<dbReference type="GO" id="GO:0005789">
    <property type="term" value="C:endoplasmic reticulum membrane"/>
    <property type="evidence" value="ECO:0007669"/>
    <property type="project" value="UniProtKB-SubCell"/>
</dbReference>
<sequence>MVKVATKGQKEIYEANRNTMVTFGTACLVTIGVHLGACFFFINCSSNAYIFFSLTVVIELIVLGLMRNMAGARFDERGKVTDAGMDLNDPAAFGEYCKDVIIVAVFAQILALYSSYAYLVLLTIPAAAAYKVFINILLPWIIAPVADGRDESDDRRTKKRERREKIIYRR</sequence>